<dbReference type="AlphaFoldDB" id="A0A1H0V8I3"/>
<protein>
    <recommendedName>
        <fullName evidence="3">Phage protein</fullName>
    </recommendedName>
</protein>
<accession>A0A1H0V8I3</accession>
<dbReference type="Proteomes" id="UP000182412">
    <property type="component" value="Unassembled WGS sequence"/>
</dbReference>
<gene>
    <name evidence="1" type="ORF">SAMN05216366_14611</name>
</gene>
<evidence type="ECO:0000313" key="2">
    <source>
        <dbReference type="Proteomes" id="UP000182412"/>
    </source>
</evidence>
<name>A0A1H0V8I3_SELRU</name>
<proteinExistence type="predicted"/>
<organism evidence="1 2">
    <name type="scientific">Selenomonas ruminantium</name>
    <dbReference type="NCBI Taxonomy" id="971"/>
    <lineage>
        <taxon>Bacteria</taxon>
        <taxon>Bacillati</taxon>
        <taxon>Bacillota</taxon>
        <taxon>Negativicutes</taxon>
        <taxon>Selenomonadales</taxon>
        <taxon>Selenomonadaceae</taxon>
        <taxon>Selenomonas</taxon>
    </lineage>
</organism>
<dbReference type="EMBL" id="FNJQ01000046">
    <property type="protein sequence ID" value="SDP74396.1"/>
    <property type="molecule type" value="Genomic_DNA"/>
</dbReference>
<evidence type="ECO:0008006" key="3">
    <source>
        <dbReference type="Google" id="ProtNLM"/>
    </source>
</evidence>
<evidence type="ECO:0000313" key="1">
    <source>
        <dbReference type="EMBL" id="SDP74396.1"/>
    </source>
</evidence>
<sequence>MNDRKRKMMLDGISEVLRDMESRYSAVRLEGGILNLIYIRYKKAYEIIKDKRENEKIIDIDGGVRAYLDSYSDWDNPLLSKMDYVEDLYSKYIRKR</sequence>
<reference evidence="1 2" key="1">
    <citation type="submission" date="2016-10" db="EMBL/GenBank/DDBJ databases">
        <authorList>
            <person name="de Groot N.N."/>
        </authorList>
    </citation>
    <scope>NUCLEOTIDE SEQUENCE [LARGE SCALE GENOMIC DNA]</scope>
    <source>
        <strain evidence="1 2">S137</strain>
    </source>
</reference>
<dbReference type="RefSeq" id="WP_074573485.1">
    <property type="nucleotide sequence ID" value="NZ_FNJQ01000046.1"/>
</dbReference>